<accession>A0A8C2QR88</accession>
<evidence type="ECO:0000256" key="4">
    <source>
        <dbReference type="ARBA" id="ARBA00022516"/>
    </source>
</evidence>
<dbReference type="EC" id="2.3.1.39" evidence="3"/>
<feature type="compositionally biased region" description="Gly residues" evidence="16">
    <location>
        <begin position="136"/>
        <end position="145"/>
    </location>
</feature>
<evidence type="ECO:0000256" key="6">
    <source>
        <dbReference type="ARBA" id="ARBA00022832"/>
    </source>
</evidence>
<dbReference type="Gene3D" id="3.40.366.10">
    <property type="entry name" value="Malonyl-Coenzyme A Acyl Carrier Protein, domain 2"/>
    <property type="match status" value="1"/>
</dbReference>
<evidence type="ECO:0000256" key="3">
    <source>
        <dbReference type="ARBA" id="ARBA00013258"/>
    </source>
</evidence>
<evidence type="ECO:0000256" key="14">
    <source>
        <dbReference type="ARBA" id="ARBA00077751"/>
    </source>
</evidence>
<dbReference type="InterPro" id="IPR014043">
    <property type="entry name" value="Acyl_transferase_dom"/>
</dbReference>
<dbReference type="Gene3D" id="3.30.70.250">
    <property type="entry name" value="Malonyl-CoA ACP transacylase, ACP-binding"/>
    <property type="match status" value="1"/>
</dbReference>
<feature type="domain" description="Malonyl-CoA:ACP transacylase (MAT)" evidence="17">
    <location>
        <begin position="190"/>
        <end position="437"/>
    </location>
</feature>
<organism evidence="18">
    <name type="scientific">Capra hircus</name>
    <name type="common">Goat</name>
    <dbReference type="NCBI Taxonomy" id="9925"/>
    <lineage>
        <taxon>Eukaryota</taxon>
        <taxon>Metazoa</taxon>
        <taxon>Chordata</taxon>
        <taxon>Craniata</taxon>
        <taxon>Vertebrata</taxon>
        <taxon>Euteleostomi</taxon>
        <taxon>Mammalia</taxon>
        <taxon>Eutheria</taxon>
        <taxon>Laurasiatheria</taxon>
        <taxon>Artiodactyla</taxon>
        <taxon>Ruminantia</taxon>
        <taxon>Pecora</taxon>
        <taxon>Bovidae</taxon>
        <taxon>Caprinae</taxon>
        <taxon>Capra</taxon>
    </lineage>
</organism>
<reference evidence="18" key="2">
    <citation type="submission" date="2025-08" db="UniProtKB">
        <authorList>
            <consortium name="Ensembl"/>
        </authorList>
    </citation>
    <scope>IDENTIFICATION</scope>
</reference>
<keyword evidence="6" id="KW-0276">Fatty acid metabolism</keyword>
<evidence type="ECO:0000259" key="17">
    <source>
        <dbReference type="SMART" id="SM00827"/>
    </source>
</evidence>
<dbReference type="Ensembl" id="ENSCHIT00010002803.1">
    <property type="protein sequence ID" value="ENSCHIP00010002029.1"/>
    <property type="gene ID" value="ENSCHIG00010001498.1"/>
</dbReference>
<comment type="pathway">
    <text evidence="2">Lipid metabolism; fatty acid biosynthesis.</text>
</comment>
<evidence type="ECO:0000256" key="10">
    <source>
        <dbReference type="ARBA" id="ARBA00023160"/>
    </source>
</evidence>
<comment type="subcellular location">
    <subcellularLocation>
        <location evidence="1">Mitochondrion</location>
    </subcellularLocation>
</comment>
<evidence type="ECO:0000256" key="7">
    <source>
        <dbReference type="ARBA" id="ARBA00022946"/>
    </source>
</evidence>
<sequence length="441" mass="47283">MFVRAQGAVWCFLLSRTGLIKHVPPRIPRDQSLVSEPGPELVLAEPFFPRVPQPARREIHQGPRRASGSRVSVAPVTRVGAGFPHHECPGCAGRPGLGPKRERPPWLLELPAASAGCCGRGGAAARGDRGGRRVPGRGGRGGTAGAGPVLGAALPRPGQPGGGHGPRAAPLPACPRALRRRPPRARLRPAGAELARAAGGPGPHCPLPARRLRGFAGRRGETASPAARGLFAVKIRAEAMQEASEAVPSGMLSVLGQHQSKFAVACLEAQEHCKTQGIENPVCEVANYLFPDCRVISGHLEALQFLQKNSSRYHFRRTKMLPVSGGFHTRLMEPAVEPLSQVLKAIDVKKPLVSVHSNIDGNRYMHPKHIQKLLAQQVVSPVKWEQTMHAIYERRKGTAFPQTFEVGPGKQLGAILKSCNLQAWRSYSHVEVLEASEAAAS</sequence>
<evidence type="ECO:0000256" key="13">
    <source>
        <dbReference type="ARBA" id="ARBA00069490"/>
    </source>
</evidence>
<evidence type="ECO:0000256" key="5">
    <source>
        <dbReference type="ARBA" id="ARBA00022679"/>
    </source>
</evidence>
<evidence type="ECO:0000256" key="9">
    <source>
        <dbReference type="ARBA" id="ARBA00023128"/>
    </source>
</evidence>
<evidence type="ECO:0000256" key="2">
    <source>
        <dbReference type="ARBA" id="ARBA00005194"/>
    </source>
</evidence>
<dbReference type="GO" id="GO:0006633">
    <property type="term" value="P:fatty acid biosynthetic process"/>
    <property type="evidence" value="ECO:0007669"/>
    <property type="project" value="UniProtKB-KW"/>
</dbReference>
<comment type="catalytic activity">
    <reaction evidence="11">
        <text>holo-[ACP] + malonyl-CoA = malonyl-[ACP] + CoA</text>
        <dbReference type="Rhea" id="RHEA:41792"/>
        <dbReference type="Rhea" id="RHEA-COMP:9623"/>
        <dbReference type="Rhea" id="RHEA-COMP:9685"/>
        <dbReference type="ChEBI" id="CHEBI:57287"/>
        <dbReference type="ChEBI" id="CHEBI:57384"/>
        <dbReference type="ChEBI" id="CHEBI:64479"/>
        <dbReference type="ChEBI" id="CHEBI:78449"/>
        <dbReference type="EC" id="2.3.1.39"/>
    </reaction>
    <physiologicalReaction direction="left-to-right" evidence="11">
        <dbReference type="Rhea" id="RHEA:41793"/>
    </physiologicalReaction>
</comment>
<dbReference type="PANTHER" id="PTHR47170:SF2">
    <property type="entry name" value="MALONYL-COA:ACP TRANSACYLASE (MAT) DOMAIN-CONTAINING PROTEIN"/>
    <property type="match status" value="1"/>
</dbReference>
<evidence type="ECO:0000256" key="15">
    <source>
        <dbReference type="ARBA" id="ARBA00083656"/>
    </source>
</evidence>
<keyword evidence="4" id="KW-0444">Lipid biosynthesis</keyword>
<keyword evidence="10" id="KW-0275">Fatty acid biosynthesis</keyword>
<evidence type="ECO:0000256" key="16">
    <source>
        <dbReference type="SAM" id="MobiDB-lite"/>
    </source>
</evidence>
<dbReference type="GO" id="GO:0004314">
    <property type="term" value="F:[acyl-carrier-protein] S-malonyltransferase activity"/>
    <property type="evidence" value="ECO:0007669"/>
    <property type="project" value="UniProtKB-EC"/>
</dbReference>
<dbReference type="SUPFAM" id="SSF52151">
    <property type="entry name" value="FabD/lysophospholipase-like"/>
    <property type="match status" value="1"/>
</dbReference>
<protein>
    <recommendedName>
        <fullName evidence="13">Malonyl-CoA-acyl carrier protein transacylase, mitochondrial</fullName>
        <ecNumber evidence="3">2.3.1.39</ecNumber>
    </recommendedName>
    <alternativeName>
        <fullName evidence="15">Mitochondrial malonyltransferase</fullName>
    </alternativeName>
    <alternativeName>
        <fullName evidence="14">[Acyl-carrier-protein] malonyltransferase</fullName>
    </alternativeName>
</protein>
<feature type="compositionally biased region" description="Low complexity" evidence="16">
    <location>
        <begin position="166"/>
        <end position="176"/>
    </location>
</feature>
<dbReference type="GO" id="GO:0005739">
    <property type="term" value="C:mitochondrion"/>
    <property type="evidence" value="ECO:0007669"/>
    <property type="project" value="UniProtKB-SubCell"/>
</dbReference>
<dbReference type="AlphaFoldDB" id="A0A8C2QR88"/>
<keyword evidence="9" id="KW-0496">Mitochondrion</keyword>
<dbReference type="SMART" id="SM00827">
    <property type="entry name" value="PKS_AT"/>
    <property type="match status" value="1"/>
</dbReference>
<feature type="region of interest" description="Disordered" evidence="16">
    <location>
        <begin position="120"/>
        <end position="181"/>
    </location>
</feature>
<dbReference type="PANTHER" id="PTHR47170">
    <property type="entry name" value="MALONYL-COA ACP TRANSACYLASE, ACP-BINDING"/>
    <property type="match status" value="1"/>
</dbReference>
<reference evidence="18" key="1">
    <citation type="submission" date="2019-03" db="EMBL/GenBank/DDBJ databases">
        <title>Genome sequencing and reference-guided assembly of Black Bengal Goat (Capra hircus).</title>
        <authorList>
            <person name="Siddiki A.Z."/>
            <person name="Baten A."/>
            <person name="Billah M."/>
            <person name="Alam M.A.U."/>
            <person name="Shawrob K.S.M."/>
            <person name="Saha S."/>
            <person name="Chowdhury M."/>
            <person name="Rahman A.H."/>
            <person name="Stear M."/>
            <person name="Miah G."/>
            <person name="Das G.B."/>
            <person name="Hossain M.M."/>
            <person name="Kumkum M."/>
            <person name="Islam M.S."/>
            <person name="Mollah A.M."/>
            <person name="Ahsan A."/>
            <person name="Tusar F."/>
            <person name="Khan M.K.I."/>
        </authorList>
    </citation>
    <scope>NUCLEOTIDE SEQUENCE [LARGE SCALE GENOMIC DNA]</scope>
</reference>
<evidence type="ECO:0000256" key="1">
    <source>
        <dbReference type="ARBA" id="ARBA00004173"/>
    </source>
</evidence>
<dbReference type="InterPro" id="IPR052760">
    <property type="entry name" value="Mitochondrial_malonyltrans"/>
</dbReference>
<evidence type="ECO:0000313" key="18">
    <source>
        <dbReference type="Ensembl" id="ENSCHIP00010002029.1"/>
    </source>
</evidence>
<dbReference type="InterPro" id="IPR001227">
    <property type="entry name" value="Ac_transferase_dom_sf"/>
</dbReference>
<feature type="compositionally biased region" description="Low complexity" evidence="16">
    <location>
        <begin position="146"/>
        <end position="156"/>
    </location>
</feature>
<dbReference type="InterPro" id="IPR016035">
    <property type="entry name" value="Acyl_Trfase/lysoPLipase"/>
</dbReference>
<name>A0A8C2QR88_CAPHI</name>
<evidence type="ECO:0000256" key="8">
    <source>
        <dbReference type="ARBA" id="ARBA00023098"/>
    </source>
</evidence>
<dbReference type="FunFam" id="3.30.70.250:FF:000005">
    <property type="entry name" value="Malonyl-CoA-acyl carrier protein transacylase, mitochondrial"/>
    <property type="match status" value="1"/>
</dbReference>
<proteinExistence type="inferred from homology"/>
<evidence type="ECO:0000256" key="12">
    <source>
        <dbReference type="ARBA" id="ARBA00061523"/>
    </source>
</evidence>
<evidence type="ECO:0000256" key="11">
    <source>
        <dbReference type="ARBA" id="ARBA00048404"/>
    </source>
</evidence>
<comment type="similarity">
    <text evidence="12">Belongs to the type II malonyltransferase family.</text>
</comment>
<keyword evidence="8" id="KW-0443">Lipid metabolism</keyword>
<keyword evidence="7" id="KW-0809">Transit peptide</keyword>
<keyword evidence="5" id="KW-0808">Transferase</keyword>